<evidence type="ECO:0000256" key="5">
    <source>
        <dbReference type="ARBA" id="ARBA00023136"/>
    </source>
</evidence>
<dbReference type="PANTHER" id="PTHR30509">
    <property type="entry name" value="P-HYDROXYBENZOIC ACID EFFLUX PUMP SUBUNIT-RELATED"/>
    <property type="match status" value="1"/>
</dbReference>
<name>A0A840I9Y6_9ACTN</name>
<keyword evidence="4 7" id="KW-1133">Transmembrane helix</keyword>
<evidence type="ECO:0000313" key="10">
    <source>
        <dbReference type="Proteomes" id="UP000585272"/>
    </source>
</evidence>
<comment type="similarity">
    <text evidence="6">Belongs to the YccS/YhfK family.</text>
</comment>
<feature type="transmembrane region" description="Helical" evidence="7">
    <location>
        <begin position="43"/>
        <end position="60"/>
    </location>
</feature>
<evidence type="ECO:0000256" key="7">
    <source>
        <dbReference type="SAM" id="Phobius"/>
    </source>
</evidence>
<evidence type="ECO:0000256" key="2">
    <source>
        <dbReference type="ARBA" id="ARBA00022475"/>
    </source>
</evidence>
<dbReference type="AlphaFoldDB" id="A0A840I9Y6"/>
<evidence type="ECO:0000256" key="1">
    <source>
        <dbReference type="ARBA" id="ARBA00004651"/>
    </source>
</evidence>
<evidence type="ECO:0000256" key="3">
    <source>
        <dbReference type="ARBA" id="ARBA00022692"/>
    </source>
</evidence>
<keyword evidence="5 7" id="KW-0472">Membrane</keyword>
<evidence type="ECO:0000256" key="6">
    <source>
        <dbReference type="ARBA" id="ARBA00043993"/>
    </source>
</evidence>
<comment type="subcellular location">
    <subcellularLocation>
        <location evidence="1">Cell membrane</location>
        <topology evidence="1">Multi-pass membrane protein</topology>
    </subcellularLocation>
</comment>
<feature type="transmembrane region" description="Helical" evidence="7">
    <location>
        <begin position="420"/>
        <end position="441"/>
    </location>
</feature>
<evidence type="ECO:0000313" key="9">
    <source>
        <dbReference type="EMBL" id="MBB4660740.1"/>
    </source>
</evidence>
<dbReference type="PANTHER" id="PTHR30509:SF9">
    <property type="entry name" value="MULTIDRUG RESISTANCE PROTEIN MDTO"/>
    <property type="match status" value="1"/>
</dbReference>
<feature type="transmembrane region" description="Helical" evidence="7">
    <location>
        <begin position="20"/>
        <end position="37"/>
    </location>
</feature>
<accession>A0A840I9Y6</accession>
<sequence>MSRWRPAISDPGLFGLRNAARAALVMPAVFAFAHFVVDDPQTTLFAAFGSFAVLVFADFGGTPRQRLEAYGALALAGTVLIALGTLCSRTTWAATAAMAAIGFAILFAGIVNGWLAAGATAALLTFVLPVSLPADVAEIAPRLLGWGIACLAGTAAQLVLWPRRPRDALRDQLADAARALAAQVAAPTPEREAAAATAVRELERRFLSTPYRPAGPTATAAALAYLVDELAWLAALDAQPLPGAGAPDASADDRALLGAAARTLHTAADALDEPHRASRRRALHDGLAALDAARDELTKRLPERSQAAAAAGETALQQTVAEAFRHTAVARAAADVGRAALVAAGESPPRLAEAGRAAERLAADHASARSVWFRNSVRGAVALALAVLVAHETGVQEGFWVVLGTLSVLRSNALGTGATIVGALVGTALGIVAGAAIVLAIGTSGPALWACLPPAVLLAAYAPRAISFPAGQAGFTVLLLVLFNLLRPVGWEVGLVRIEDVALGFSVSLLVGLLLWPRGAGALLRATLGDAYARGADHVRAGLHALTAPAGAADGALAAAERAAEGSGRRLDDALRQYLSERGGDHAGPADVAALAAGAASVRRTARSLAALVPDGDDSPLLEQGARALSDDVRAVHDWYEGLGRALAAGEDAPALPARDGSAQEHVLRCASQAVAARDTGATAAAFALLWASLHLDDLRRLERRLRAPAEAFAR</sequence>
<comment type="caution">
    <text evidence="9">The sequence shown here is derived from an EMBL/GenBank/DDBJ whole genome shotgun (WGS) entry which is preliminary data.</text>
</comment>
<dbReference type="InterPro" id="IPR049453">
    <property type="entry name" value="Memb_transporter_dom"/>
</dbReference>
<gene>
    <name evidence="9" type="ORF">BDZ31_000313</name>
</gene>
<keyword evidence="3 7" id="KW-0812">Transmembrane</keyword>
<dbReference type="Proteomes" id="UP000585272">
    <property type="component" value="Unassembled WGS sequence"/>
</dbReference>
<dbReference type="Pfam" id="PF13515">
    <property type="entry name" value="FUSC_2"/>
    <property type="match status" value="1"/>
</dbReference>
<keyword evidence="2" id="KW-1003">Cell membrane</keyword>
<dbReference type="RefSeq" id="WP_183338319.1">
    <property type="nucleotide sequence ID" value="NZ_JACHNU010000001.1"/>
</dbReference>
<dbReference type="GO" id="GO:0005886">
    <property type="term" value="C:plasma membrane"/>
    <property type="evidence" value="ECO:0007669"/>
    <property type="project" value="UniProtKB-SubCell"/>
</dbReference>
<dbReference type="EMBL" id="JACHNU010000001">
    <property type="protein sequence ID" value="MBB4660740.1"/>
    <property type="molecule type" value="Genomic_DNA"/>
</dbReference>
<evidence type="ECO:0000259" key="8">
    <source>
        <dbReference type="Pfam" id="PF13515"/>
    </source>
</evidence>
<reference evidence="9 10" key="1">
    <citation type="submission" date="2020-08" db="EMBL/GenBank/DDBJ databases">
        <title>Genomic Encyclopedia of Archaeal and Bacterial Type Strains, Phase II (KMG-II): from individual species to whole genera.</title>
        <authorList>
            <person name="Goeker M."/>
        </authorList>
    </citation>
    <scope>NUCLEOTIDE SEQUENCE [LARGE SCALE GENOMIC DNA]</scope>
    <source>
        <strain evidence="9 10">DSM 23288</strain>
    </source>
</reference>
<proteinExistence type="inferred from homology"/>
<feature type="transmembrane region" description="Helical" evidence="7">
    <location>
        <begin position="473"/>
        <end position="490"/>
    </location>
</feature>
<protein>
    <submittedName>
        <fullName evidence="9">Putative membrane protein YccC</fullName>
    </submittedName>
</protein>
<feature type="transmembrane region" description="Helical" evidence="7">
    <location>
        <begin position="496"/>
        <end position="516"/>
    </location>
</feature>
<keyword evidence="10" id="KW-1185">Reference proteome</keyword>
<organism evidence="9 10">
    <name type="scientific">Conexibacter arvalis</name>
    <dbReference type="NCBI Taxonomy" id="912552"/>
    <lineage>
        <taxon>Bacteria</taxon>
        <taxon>Bacillati</taxon>
        <taxon>Actinomycetota</taxon>
        <taxon>Thermoleophilia</taxon>
        <taxon>Solirubrobacterales</taxon>
        <taxon>Conexibacteraceae</taxon>
        <taxon>Conexibacter</taxon>
    </lineage>
</organism>
<evidence type="ECO:0000256" key="4">
    <source>
        <dbReference type="ARBA" id="ARBA00022989"/>
    </source>
</evidence>
<feature type="transmembrane region" description="Helical" evidence="7">
    <location>
        <begin position="67"/>
        <end position="86"/>
    </location>
</feature>
<feature type="domain" description="Integral membrane bound transporter" evidence="8">
    <location>
        <begin position="385"/>
        <end position="511"/>
    </location>
</feature>
<feature type="transmembrane region" description="Helical" evidence="7">
    <location>
        <begin position="144"/>
        <end position="161"/>
    </location>
</feature>